<evidence type="ECO:0000256" key="5">
    <source>
        <dbReference type="ARBA" id="ARBA00022777"/>
    </source>
</evidence>
<evidence type="ECO:0000256" key="4">
    <source>
        <dbReference type="ARBA" id="ARBA00022679"/>
    </source>
</evidence>
<proteinExistence type="inferred from homology"/>
<feature type="domain" description="Aspartate/glutamate/uridylate kinase" evidence="8">
    <location>
        <begin position="13"/>
        <end position="293"/>
    </location>
</feature>
<dbReference type="PIRSF" id="PIRSF000723">
    <property type="entry name" value="Carbamate_kin"/>
    <property type="match status" value="1"/>
</dbReference>
<dbReference type="PRINTS" id="PR01469">
    <property type="entry name" value="CARBMTKINASE"/>
</dbReference>
<accession>C4GCK1</accession>
<protein>
    <recommendedName>
        <fullName evidence="3 7">Carbamate kinase</fullName>
    </recommendedName>
</protein>
<dbReference type="SUPFAM" id="SSF53633">
    <property type="entry name" value="Carbamate kinase-like"/>
    <property type="match status" value="1"/>
</dbReference>
<keyword evidence="10" id="KW-1185">Reference proteome</keyword>
<comment type="caution">
    <text evidence="9">The sequence shown here is derived from an EMBL/GenBank/DDBJ whole genome shotgun (WGS) entry which is preliminary data.</text>
</comment>
<dbReference type="eggNOG" id="COG0549">
    <property type="taxonomic scope" value="Bacteria"/>
</dbReference>
<keyword evidence="4 7" id="KW-0808">Transferase</keyword>
<reference evidence="9" key="1">
    <citation type="submission" date="2009-04" db="EMBL/GenBank/DDBJ databases">
        <authorList>
            <person name="Weinstock G."/>
            <person name="Sodergren E."/>
            <person name="Clifton S."/>
            <person name="Fulton L."/>
            <person name="Fulton B."/>
            <person name="Courtney L."/>
            <person name="Fronick C."/>
            <person name="Harrison M."/>
            <person name="Strong C."/>
            <person name="Farmer C."/>
            <person name="Delahaunty K."/>
            <person name="Markovic C."/>
            <person name="Hall O."/>
            <person name="Minx P."/>
            <person name="Tomlinson C."/>
            <person name="Mitreva M."/>
            <person name="Nelson J."/>
            <person name="Hou S."/>
            <person name="Wollam A."/>
            <person name="Pepin K.H."/>
            <person name="Johnson M."/>
            <person name="Bhonagiri V."/>
            <person name="Nash W.E."/>
            <person name="Warren W."/>
            <person name="Chinwalla A."/>
            <person name="Mardis E.R."/>
            <person name="Wilson R.K."/>
        </authorList>
    </citation>
    <scope>NUCLEOTIDE SEQUENCE [LARGE SCALE GENOMIC DNA]</scope>
    <source>
        <strain evidence="9">DSM 14600</strain>
    </source>
</reference>
<evidence type="ECO:0000256" key="3">
    <source>
        <dbReference type="ARBA" id="ARBA00013070"/>
    </source>
</evidence>
<dbReference type="InterPro" id="IPR036393">
    <property type="entry name" value="AceGlu_kinase-like_sf"/>
</dbReference>
<evidence type="ECO:0000256" key="2">
    <source>
        <dbReference type="ARBA" id="ARBA00011066"/>
    </source>
</evidence>
<evidence type="ECO:0000313" key="10">
    <source>
        <dbReference type="Proteomes" id="UP000003494"/>
    </source>
</evidence>
<evidence type="ECO:0000256" key="7">
    <source>
        <dbReference type="PIRNR" id="PIRNR000723"/>
    </source>
</evidence>
<dbReference type="HOGENOM" id="CLU_076278_0_0_9"/>
<dbReference type="GO" id="GO:0019546">
    <property type="term" value="P:L-arginine deiminase pathway"/>
    <property type="evidence" value="ECO:0007669"/>
    <property type="project" value="TreeGrafter"/>
</dbReference>
<evidence type="ECO:0000256" key="6">
    <source>
        <dbReference type="ARBA" id="ARBA00048467"/>
    </source>
</evidence>
<comment type="pathway">
    <text evidence="1">Metabolic intermediate metabolism; carbamoyl phosphate degradation; CO(2) and NH(3) from carbamoyl phosphate: step 1/1.</text>
</comment>
<dbReference type="UniPathway" id="UPA00996">
    <property type="reaction ID" value="UER00366"/>
</dbReference>
<dbReference type="InterPro" id="IPR003964">
    <property type="entry name" value="Carb_kinase"/>
</dbReference>
<dbReference type="EMBL" id="ACIP02000004">
    <property type="protein sequence ID" value="EEP27701.1"/>
    <property type="molecule type" value="Genomic_DNA"/>
</dbReference>
<evidence type="ECO:0000313" key="9">
    <source>
        <dbReference type="EMBL" id="EEP27701.1"/>
    </source>
</evidence>
<dbReference type="AlphaFoldDB" id="C4GCK1"/>
<dbReference type="CDD" id="cd04235">
    <property type="entry name" value="AAK_CK"/>
    <property type="match status" value="1"/>
</dbReference>
<sequence>MRNGRYAMKKKRIAIALGHEALGTTLPEQKEATVKTARAIAEFIEKDYQVVITHSNGPQVGMIHAAMNEFSKNHSEYTSTPMSVASAMSQGYIGFDLQNAIRGELNRRGIYKNVVTLLTQMTVDPYDEAFYHPSKVIGRVLNEEEARAQEKKGNHIVAVDGGYRRIVATPRPIDIVEADAINALLEADQLVIACGGGGIPVLEQGQDLKGASAVIEKDTAAGLLAQTVDADMLVILTSVDKVCLHFGTEQEQALDYLSVEDAARYADQGMFGADDMLPKIRAAIEFIGDSAIRKVLITRLKGQEKTIAGQRGTMIGK</sequence>
<dbReference type="GO" id="GO:0005829">
    <property type="term" value="C:cytosol"/>
    <property type="evidence" value="ECO:0007669"/>
    <property type="project" value="TreeGrafter"/>
</dbReference>
<keyword evidence="5 7" id="KW-0418">Kinase</keyword>
<evidence type="ECO:0000259" key="8">
    <source>
        <dbReference type="Pfam" id="PF00696"/>
    </source>
</evidence>
<dbReference type="PANTHER" id="PTHR30409:SF1">
    <property type="entry name" value="CARBAMATE KINASE-RELATED"/>
    <property type="match status" value="1"/>
</dbReference>
<organism evidence="9 10">
    <name type="scientific">Shuttleworthella satelles DSM 14600</name>
    <dbReference type="NCBI Taxonomy" id="626523"/>
    <lineage>
        <taxon>Bacteria</taxon>
        <taxon>Bacillati</taxon>
        <taxon>Bacillota</taxon>
        <taxon>Clostridia</taxon>
        <taxon>Lachnospirales</taxon>
        <taxon>Lachnospiraceae</taxon>
        <taxon>Shuttleworthella</taxon>
    </lineage>
</organism>
<comment type="catalytic activity">
    <reaction evidence="6">
        <text>hydrogencarbonate + NH4(+) + ATP = carbamoyl phosphate + ADP + H2O + H(+)</text>
        <dbReference type="Rhea" id="RHEA:10152"/>
        <dbReference type="ChEBI" id="CHEBI:15377"/>
        <dbReference type="ChEBI" id="CHEBI:15378"/>
        <dbReference type="ChEBI" id="CHEBI:17544"/>
        <dbReference type="ChEBI" id="CHEBI:28938"/>
        <dbReference type="ChEBI" id="CHEBI:30616"/>
        <dbReference type="ChEBI" id="CHEBI:58228"/>
        <dbReference type="ChEBI" id="CHEBI:456216"/>
        <dbReference type="EC" id="2.7.2.2"/>
    </reaction>
</comment>
<dbReference type="NCBIfam" id="NF009007">
    <property type="entry name" value="PRK12352.1"/>
    <property type="match status" value="1"/>
</dbReference>
<evidence type="ECO:0000256" key="1">
    <source>
        <dbReference type="ARBA" id="ARBA00005118"/>
    </source>
</evidence>
<name>C4GCK1_9FIRM</name>
<dbReference type="Pfam" id="PF00696">
    <property type="entry name" value="AA_kinase"/>
    <property type="match status" value="1"/>
</dbReference>
<dbReference type="STRING" id="626523.GCWU000342_01695"/>
<dbReference type="InterPro" id="IPR001048">
    <property type="entry name" value="Asp/Glu/Uridylate_kinase"/>
</dbReference>
<dbReference type="Gene3D" id="3.40.1160.10">
    <property type="entry name" value="Acetylglutamate kinase-like"/>
    <property type="match status" value="1"/>
</dbReference>
<comment type="similarity">
    <text evidence="2 7">Belongs to the carbamate kinase family.</text>
</comment>
<dbReference type="PANTHER" id="PTHR30409">
    <property type="entry name" value="CARBAMATE KINASE"/>
    <property type="match status" value="1"/>
</dbReference>
<gene>
    <name evidence="9" type="ORF">GCWU000342_01695</name>
</gene>
<dbReference type="GO" id="GO:0008804">
    <property type="term" value="F:carbamate kinase activity"/>
    <property type="evidence" value="ECO:0007669"/>
    <property type="project" value="UniProtKB-EC"/>
</dbReference>
<dbReference type="Proteomes" id="UP000003494">
    <property type="component" value="Unassembled WGS sequence"/>
</dbReference>